<evidence type="ECO:0000313" key="2">
    <source>
        <dbReference type="Proteomes" id="UP001172386"/>
    </source>
</evidence>
<dbReference type="EMBL" id="JAPDRQ010000301">
    <property type="protein sequence ID" value="KAJ9650866.1"/>
    <property type="molecule type" value="Genomic_DNA"/>
</dbReference>
<proteinExistence type="predicted"/>
<sequence>MGKPNGHDGLSGELQVELEKLEELFTVNTEKLKQITKRFQEELEEGLQENGKNIAMYVTWVLGFPTGKEKGEFLTVDLGGTNLRICWISLTGIKDETSVEQHQFKLSDDIKTADVSKLWSFIAGSLEKFVKEQELNSSKDKLLHLGFTFSYPAIQDYIDHAILQTWTKGFEISGVEGNDVASQLRSAMAKLELPVKLVAVVNDTTGAMIASAYNDPDTIIGAIFGTGCNAAYVDKVRNIPKLKNNKEISKLDPDTPMAINCEYGAFDNARRVLPITKYDSQIDEQSPKPGEQMFEKMSAGLYLGELFRLVIVDLHFRGLFLKDRDIAKLKKPYSIDTSILSTIEDDYSKDLSKTAEMFKKDYNVEFSKAELNFGRRLAQLIAIRGARMCACGIAAICQKQGITRGHVAADGSVANKHPQFKKRWADALGEILDWSEEDKKKKDLSGDDDEQVGPIILTSAEDGSGVGAAVIAAMTLERWKKGVDAGIKES</sequence>
<evidence type="ECO:0000313" key="1">
    <source>
        <dbReference type="EMBL" id="KAJ9650866.1"/>
    </source>
</evidence>
<comment type="caution">
    <text evidence="1">The sequence shown here is derived from an EMBL/GenBank/DDBJ whole genome shotgun (WGS) entry which is preliminary data.</text>
</comment>
<dbReference type="Proteomes" id="UP001172386">
    <property type="component" value="Unassembled WGS sequence"/>
</dbReference>
<name>A0ACC2ZTK9_9EURO</name>
<keyword evidence="2" id="KW-1185">Reference proteome</keyword>
<protein>
    <submittedName>
        <fullName evidence="1">Uncharacterized protein</fullName>
    </submittedName>
</protein>
<reference evidence="1" key="1">
    <citation type="submission" date="2022-10" db="EMBL/GenBank/DDBJ databases">
        <title>Culturing micro-colonial fungi from biological soil crusts in the Mojave desert and describing Neophaeococcomyces mojavensis, and introducing the new genera and species Taxawa tesnikishii.</title>
        <authorList>
            <person name="Kurbessoian T."/>
            <person name="Stajich J.E."/>
        </authorList>
    </citation>
    <scope>NUCLEOTIDE SEQUENCE</scope>
    <source>
        <strain evidence="1">JES_112</strain>
    </source>
</reference>
<accession>A0ACC2ZTK9</accession>
<gene>
    <name evidence="1" type="ORF">H2198_009836</name>
</gene>
<organism evidence="1 2">
    <name type="scientific">Neophaeococcomyces mojaviensis</name>
    <dbReference type="NCBI Taxonomy" id="3383035"/>
    <lineage>
        <taxon>Eukaryota</taxon>
        <taxon>Fungi</taxon>
        <taxon>Dikarya</taxon>
        <taxon>Ascomycota</taxon>
        <taxon>Pezizomycotina</taxon>
        <taxon>Eurotiomycetes</taxon>
        <taxon>Chaetothyriomycetidae</taxon>
        <taxon>Chaetothyriales</taxon>
        <taxon>Chaetothyriales incertae sedis</taxon>
        <taxon>Neophaeococcomyces</taxon>
    </lineage>
</organism>